<dbReference type="EMBL" id="VLTN01000052">
    <property type="protein sequence ID" value="KAA0148537.1"/>
    <property type="molecule type" value="Genomic_DNA"/>
</dbReference>
<dbReference type="AlphaFoldDB" id="A0A5A8C775"/>
<evidence type="ECO:0000313" key="4">
    <source>
        <dbReference type="EMBL" id="KAA0169995.1"/>
    </source>
</evidence>
<feature type="modified residue" description="4-aspartylphosphate" evidence="1">
    <location>
        <position position="4"/>
    </location>
</feature>
<dbReference type="PROSITE" id="PS50110">
    <property type="entry name" value="RESPONSE_REGULATORY"/>
    <property type="match status" value="1"/>
</dbReference>
<name>A0A5A8C775_CAFRO</name>
<accession>A0A5A8C775</accession>
<proteinExistence type="predicted"/>
<reference evidence="5 6" key="1">
    <citation type="submission" date="2019-07" db="EMBL/GenBank/DDBJ databases">
        <title>Genomes of Cafeteria roenbergensis.</title>
        <authorList>
            <person name="Fischer M.G."/>
            <person name="Hackl T."/>
            <person name="Roman M."/>
        </authorList>
    </citation>
    <scope>NUCLEOTIDE SEQUENCE [LARGE SCALE GENOMIC DNA]</scope>
    <source>
        <strain evidence="3 5">BVI</strain>
        <strain evidence="4 6">RCC970-E3</strain>
    </source>
</reference>
<evidence type="ECO:0000313" key="5">
    <source>
        <dbReference type="Proteomes" id="UP000323011"/>
    </source>
</evidence>
<comment type="caution">
    <text evidence="3">The sequence shown here is derived from an EMBL/GenBank/DDBJ whole genome shotgun (WGS) entry which is preliminary data.</text>
</comment>
<dbReference type="InterPro" id="IPR001789">
    <property type="entry name" value="Sig_transdc_resp-reg_receiver"/>
</dbReference>
<feature type="domain" description="Response regulatory" evidence="2">
    <location>
        <begin position="1"/>
        <end position="75"/>
    </location>
</feature>
<organism evidence="3 5">
    <name type="scientific">Cafeteria roenbergensis</name>
    <name type="common">Marine flagellate</name>
    <dbReference type="NCBI Taxonomy" id="33653"/>
    <lineage>
        <taxon>Eukaryota</taxon>
        <taxon>Sar</taxon>
        <taxon>Stramenopiles</taxon>
        <taxon>Bigyra</taxon>
        <taxon>Opalozoa</taxon>
        <taxon>Bicosoecida</taxon>
        <taxon>Cafeteriaceae</taxon>
        <taxon>Cafeteria</taxon>
    </lineage>
</organism>
<dbReference type="GO" id="GO:0000160">
    <property type="term" value="P:phosphorelay signal transduction system"/>
    <property type="evidence" value="ECO:0007669"/>
    <property type="project" value="InterPro"/>
</dbReference>
<dbReference type="InterPro" id="IPR011006">
    <property type="entry name" value="CheY-like_superfamily"/>
</dbReference>
<keyword evidence="1" id="KW-0597">Phosphoprotein</keyword>
<dbReference type="SUPFAM" id="SSF52172">
    <property type="entry name" value="CheY-like"/>
    <property type="match status" value="1"/>
</dbReference>
<dbReference type="Proteomes" id="UP000324907">
    <property type="component" value="Unassembled WGS sequence"/>
</dbReference>
<evidence type="ECO:0000313" key="6">
    <source>
        <dbReference type="Proteomes" id="UP000324907"/>
    </source>
</evidence>
<evidence type="ECO:0000313" key="3">
    <source>
        <dbReference type="EMBL" id="KAA0148537.1"/>
    </source>
</evidence>
<keyword evidence="5" id="KW-1185">Reference proteome</keyword>
<evidence type="ECO:0000259" key="2">
    <source>
        <dbReference type="PROSITE" id="PS50110"/>
    </source>
</evidence>
<dbReference type="Gene3D" id="3.40.50.2300">
    <property type="match status" value="1"/>
</dbReference>
<dbReference type="Pfam" id="PF00072">
    <property type="entry name" value="Response_reg"/>
    <property type="match status" value="1"/>
</dbReference>
<evidence type="ECO:0000256" key="1">
    <source>
        <dbReference type="PROSITE-ProRule" id="PRU00169"/>
    </source>
</evidence>
<protein>
    <recommendedName>
        <fullName evidence="2">Response regulatory domain-containing protein</fullName>
    </recommendedName>
</protein>
<dbReference type="EMBL" id="VLTL01000017">
    <property type="protein sequence ID" value="KAA0169995.1"/>
    <property type="molecule type" value="Genomic_DNA"/>
</dbReference>
<dbReference type="Proteomes" id="UP000323011">
    <property type="component" value="Unassembled WGS sequence"/>
</dbReference>
<sequence>MTLDVQMPVLDGFGVLRAMRAMDWAAVGARAPAVVVVTGNARRHDRSQLDALGARAVLTKPLDPTRLAKELNASLSR</sequence>
<gene>
    <name evidence="4" type="ORF">FNF28_01785</name>
    <name evidence="3" type="ORF">FNF29_06595</name>
</gene>